<dbReference type="SUPFAM" id="SSF52540">
    <property type="entry name" value="P-loop containing nucleoside triphosphate hydrolases"/>
    <property type="match status" value="1"/>
</dbReference>
<comment type="caution">
    <text evidence="1">The sequence shown here is derived from an EMBL/GenBank/DDBJ whole genome shotgun (WGS) entry which is preliminary data.</text>
</comment>
<name>A0A6B3N6J6_9CYAN</name>
<organism evidence="1">
    <name type="scientific">Symploca sp. SIO1C4</name>
    <dbReference type="NCBI Taxonomy" id="2607765"/>
    <lineage>
        <taxon>Bacteria</taxon>
        <taxon>Bacillati</taxon>
        <taxon>Cyanobacteriota</taxon>
        <taxon>Cyanophyceae</taxon>
        <taxon>Coleofasciculales</taxon>
        <taxon>Coleofasciculaceae</taxon>
        <taxon>Symploca</taxon>
    </lineage>
</organism>
<dbReference type="AlphaFoldDB" id="A0A6B3N6J6"/>
<dbReference type="EMBL" id="JAAHFQ010000029">
    <property type="protein sequence ID" value="NER26415.1"/>
    <property type="molecule type" value="Genomic_DNA"/>
</dbReference>
<dbReference type="InterPro" id="IPR027417">
    <property type="entry name" value="P-loop_NTPase"/>
</dbReference>
<reference evidence="1" key="1">
    <citation type="submission" date="2019-11" db="EMBL/GenBank/DDBJ databases">
        <title>Genomic insights into an expanded diversity of filamentous marine cyanobacteria reveals the extraordinary biosynthetic potential of Moorea and Okeania.</title>
        <authorList>
            <person name="Ferreira Leao T."/>
            <person name="Wang M."/>
            <person name="Moss N."/>
            <person name="Da Silva R."/>
            <person name="Sanders J."/>
            <person name="Nurk S."/>
            <person name="Gurevich A."/>
            <person name="Humphrey G."/>
            <person name="Reher R."/>
            <person name="Zhu Q."/>
            <person name="Belda-Ferre P."/>
            <person name="Glukhov E."/>
            <person name="Rex R."/>
            <person name="Dorrestein P.C."/>
            <person name="Knight R."/>
            <person name="Pevzner P."/>
            <person name="Gerwick W.H."/>
            <person name="Gerwick L."/>
        </authorList>
    </citation>
    <scope>NUCLEOTIDE SEQUENCE</scope>
    <source>
        <strain evidence="1">SIO1C4</strain>
    </source>
</reference>
<accession>A0A6B3N6J6</accession>
<dbReference type="Gene3D" id="3.40.50.300">
    <property type="entry name" value="P-loop containing nucleotide triphosphate hydrolases"/>
    <property type="match status" value="1"/>
</dbReference>
<evidence type="ECO:0008006" key="2">
    <source>
        <dbReference type="Google" id="ProtNLM"/>
    </source>
</evidence>
<evidence type="ECO:0000313" key="1">
    <source>
        <dbReference type="EMBL" id="NER26415.1"/>
    </source>
</evidence>
<proteinExistence type="predicted"/>
<gene>
    <name evidence="1" type="ORF">F6J89_02010</name>
</gene>
<protein>
    <recommendedName>
        <fullName evidence="2">DUF87 domain-containing protein</fullName>
    </recommendedName>
</protein>
<sequence>MFEQQFLPYHNHFSSPSPFGFGGLSAQQLQVLYAVVRDAWFQNYSLDQILTACRLYLPQGVGTVVEALADYIEINERPPALTEEAFRIQIGNTYRCSPTVEAFQKLVDSTKNLYLKDLAQQGLEKVKEAGIKGRLPVGNFTLANAEKIVLQEQVSVLIFGNSGAGKTSVSIKLISVISRNLDKPVQVLVLDPHLNDWGTLPIISEPEEIVRTLDCLVHELIRRRNDWKRQVRELPPEERAKNWPYLIIVWDEIDDALTFAATKEAKLLIKREKLFHPADALRLLGAQLRKFEGCLIGMNQSRNCDALDLDSNQRSNFVDIDLCESALNQASTLWKGEQPERLFIESKRQGYPCLVRSRPALHPTHAHYTVRQNKQPPMAFEAPITEPWSINIPAEPIVFRGDLSEVFQAETISPKQSLSEIGLEEDDEDEDVWGSKRDYLYQLYREIKKGRTALPPRSKTDICNGWEGNTERKFRDYDEALLTYANEWLEEFVKDDTLSVNLDSLVSLFWGLSNNRNNKKARNKINLYKRELKSILEKMNVHLNGEGAQLEGHDKVISLR</sequence>